<evidence type="ECO:0000313" key="3">
    <source>
        <dbReference type="EMBL" id="ETP25960.1"/>
    </source>
</evidence>
<gene>
    <name evidence="3" type="ORF">F441_01237</name>
</gene>
<dbReference type="SUPFAM" id="SSF51101">
    <property type="entry name" value="Mannose-binding lectins"/>
    <property type="match status" value="1"/>
</dbReference>
<dbReference type="InterPro" id="IPR001229">
    <property type="entry name" value="Jacalin-like_lectin_dom"/>
</dbReference>
<dbReference type="Gene3D" id="2.100.10.30">
    <property type="entry name" value="Jacalin-like lectin domain"/>
    <property type="match status" value="1"/>
</dbReference>
<feature type="non-terminal residue" evidence="3">
    <location>
        <position position="1"/>
    </location>
</feature>
<comment type="caution">
    <text evidence="3">The sequence shown here is derived from an EMBL/GenBank/DDBJ whole genome shotgun (WGS) entry which is preliminary data.</text>
</comment>
<dbReference type="AlphaFoldDB" id="W2XSW4"/>
<keyword evidence="1" id="KW-0732">Signal</keyword>
<evidence type="ECO:0000256" key="1">
    <source>
        <dbReference type="SAM" id="SignalP"/>
    </source>
</evidence>
<evidence type="ECO:0000259" key="2">
    <source>
        <dbReference type="PROSITE" id="PS51752"/>
    </source>
</evidence>
<feature type="chain" id="PRO_5004829346" description="Jacalin-type lectin domain-containing protein" evidence="1">
    <location>
        <begin position="26"/>
        <end position="180"/>
    </location>
</feature>
<sequence>TRSATMKFLLQVLATTAVTVGNAAALKNGVQLSETFGGPHGNKYSDLELVGPGQTVQAITIRSGERVNGVGLDITDTSGQKVNLYHGGRGGDKNTLTLGAGEYISAIEAHWGEKDSHTRIKYIRFNTTEGNTISGGNPTENIGVDTAPAGYQLGGFVGYSAKELDSVGAIWTSITPVSEA</sequence>
<proteinExistence type="predicted"/>
<dbReference type="InterPro" id="IPR036404">
    <property type="entry name" value="Jacalin-like_lectin_dom_sf"/>
</dbReference>
<feature type="signal peptide" evidence="1">
    <location>
        <begin position="1"/>
        <end position="25"/>
    </location>
</feature>
<name>W2XSW4_PHYNI</name>
<feature type="domain" description="Jacalin-type lectin" evidence="2">
    <location>
        <begin position="30"/>
        <end position="173"/>
    </location>
</feature>
<dbReference type="EMBL" id="ANIX01000245">
    <property type="protein sequence ID" value="ETP25960.1"/>
    <property type="molecule type" value="Genomic_DNA"/>
</dbReference>
<dbReference type="PROSITE" id="PS51752">
    <property type="entry name" value="JACALIN_LECTIN"/>
    <property type="match status" value="1"/>
</dbReference>
<reference evidence="3 4" key="1">
    <citation type="submission" date="2013-11" db="EMBL/GenBank/DDBJ databases">
        <title>The Genome Sequence of Phytophthora parasitica CJ01A1.</title>
        <authorList>
            <consortium name="The Broad Institute Genomics Platform"/>
            <person name="Russ C."/>
            <person name="Tyler B."/>
            <person name="Panabieres F."/>
            <person name="Shan W."/>
            <person name="Tripathy S."/>
            <person name="Grunwald N."/>
            <person name="Machado M."/>
            <person name="Johnson C.S."/>
            <person name="Walker B."/>
            <person name="Young S.K."/>
            <person name="Zeng Q."/>
            <person name="Gargeya S."/>
            <person name="Fitzgerald M."/>
            <person name="Haas B."/>
            <person name="Abouelleil A."/>
            <person name="Allen A.W."/>
            <person name="Alvarado L."/>
            <person name="Arachchi H.M."/>
            <person name="Berlin A.M."/>
            <person name="Chapman S.B."/>
            <person name="Gainer-Dewar J."/>
            <person name="Goldberg J."/>
            <person name="Griggs A."/>
            <person name="Gujja S."/>
            <person name="Hansen M."/>
            <person name="Howarth C."/>
            <person name="Imamovic A."/>
            <person name="Ireland A."/>
            <person name="Larimer J."/>
            <person name="McCowan C."/>
            <person name="Murphy C."/>
            <person name="Pearson M."/>
            <person name="Poon T.W."/>
            <person name="Priest M."/>
            <person name="Roberts A."/>
            <person name="Saif S."/>
            <person name="Shea T."/>
            <person name="Sisk P."/>
            <person name="Sykes S."/>
            <person name="Wortman J."/>
            <person name="Nusbaum C."/>
            <person name="Birren B."/>
        </authorList>
    </citation>
    <scope>NUCLEOTIDE SEQUENCE [LARGE SCALE GENOMIC DNA]</scope>
    <source>
        <strain evidence="3 4">CJ01A1</strain>
    </source>
</reference>
<protein>
    <recommendedName>
        <fullName evidence="2">Jacalin-type lectin domain-containing protein</fullName>
    </recommendedName>
</protein>
<dbReference type="SMART" id="SM00915">
    <property type="entry name" value="Jacalin"/>
    <property type="match status" value="1"/>
</dbReference>
<organism evidence="3 4">
    <name type="scientific">Phytophthora nicotianae CJ01A1</name>
    <dbReference type="NCBI Taxonomy" id="1317063"/>
    <lineage>
        <taxon>Eukaryota</taxon>
        <taxon>Sar</taxon>
        <taxon>Stramenopiles</taxon>
        <taxon>Oomycota</taxon>
        <taxon>Peronosporomycetes</taxon>
        <taxon>Peronosporales</taxon>
        <taxon>Peronosporaceae</taxon>
        <taxon>Phytophthora</taxon>
    </lineage>
</organism>
<evidence type="ECO:0000313" key="4">
    <source>
        <dbReference type="Proteomes" id="UP000018958"/>
    </source>
</evidence>
<dbReference type="Pfam" id="PF01419">
    <property type="entry name" value="Jacalin"/>
    <property type="match status" value="1"/>
</dbReference>
<dbReference type="OrthoDB" id="107091at2759"/>
<accession>W2XSW4</accession>
<dbReference type="Proteomes" id="UP000018958">
    <property type="component" value="Unassembled WGS sequence"/>
</dbReference>